<dbReference type="OrthoDB" id="7591888at2"/>
<dbReference type="EMBL" id="CP014692">
    <property type="protein sequence ID" value="AQS85933.1"/>
    <property type="molecule type" value="Genomic_DNA"/>
</dbReference>
<sequence length="643" mass="71522">MPCFELELFPVPDLIVDAPQQFERHSIEDLPAVLLVIPPKFMKEMATPDNKGEANLVDEIALSAISASGVEVSEADRRAWVDAVTADPALKMMHVTLSADKGVAVDLVAQLPSFRPLSKVDLTDTGFNARALVSQDQIHEQFVITDPNTIKTLLSKIVDARWQRCRALLSTLDRSQVIILAYRQIEALLHERAEDARGALARTRFYIASQDSGWLLGRISNRDAAYRCYRTIAEMAVCECPFVGGRIPGLTDIDEISAEIFHLVSSAEYSDAVKYKLVPGQLEFLPDGSLDTGDDGAQIAMPAYLRASLQEIVDVDVESYPEHFIAEFDSDSEDIFFGAYENEFGISVFDAVQISLALQSICVERRAHVIDLRRSEVLASAAFIEASIDDDQLDLFLQAFGLATRPAWDVPPKSFNGADIWPWLFERRLSLMVRPVLIVDTSDDPLLIYGVRHLEFSGQYSAHLLEDAIWSRELLRSEIAKSFYDTIVAKRGDDFEAEIVNLARAAGWHVIPKLQMRRLGAPKGLGEIDALAVHHATGIWMVIECKWCGQARTAREVMNWMQGFHGKGGDKLDHHLQRVTWIKNNLEKSAKQLSLALPTRVIGQIVSTQPVPLAFAQTVPADVGTLTKRQFVEALCILSGTVR</sequence>
<dbReference type="RefSeq" id="WP_077813936.1">
    <property type="nucleotide sequence ID" value="NZ_CP014692.1"/>
</dbReference>
<dbReference type="Proteomes" id="UP000188937">
    <property type="component" value="Chromosome"/>
</dbReference>
<name>A0A1U9KJH6_ACEAC</name>
<protein>
    <submittedName>
        <fullName evidence="1">Uncharacterized protein</fullName>
    </submittedName>
</protein>
<accession>A0A1U9KJH6</accession>
<dbReference type="AlphaFoldDB" id="A0A1U9KJH6"/>
<dbReference type="STRING" id="435.A0U92_15485"/>
<evidence type="ECO:0000313" key="2">
    <source>
        <dbReference type="Proteomes" id="UP000188937"/>
    </source>
</evidence>
<gene>
    <name evidence="1" type="ORF">A0U92_15485</name>
</gene>
<dbReference type="KEGG" id="aace:A0U92_15485"/>
<evidence type="ECO:0000313" key="1">
    <source>
        <dbReference type="EMBL" id="AQS85933.1"/>
    </source>
</evidence>
<reference evidence="1 2" key="1">
    <citation type="submission" date="2016-03" db="EMBL/GenBank/DDBJ databases">
        <title>Acetic acid bacteria sequencing.</title>
        <authorList>
            <person name="Brandt J."/>
            <person name="Jakob F."/>
            <person name="Vogel R.F."/>
        </authorList>
    </citation>
    <scope>NUCLEOTIDE SEQUENCE [LARGE SCALE GENOMIC DNA]</scope>
    <source>
        <strain evidence="1 2">TMW2.1153</strain>
    </source>
</reference>
<organism evidence="1 2">
    <name type="scientific">Acetobacter aceti</name>
    <dbReference type="NCBI Taxonomy" id="435"/>
    <lineage>
        <taxon>Bacteria</taxon>
        <taxon>Pseudomonadati</taxon>
        <taxon>Pseudomonadota</taxon>
        <taxon>Alphaproteobacteria</taxon>
        <taxon>Acetobacterales</taxon>
        <taxon>Acetobacteraceae</taxon>
        <taxon>Acetobacter</taxon>
        <taxon>Acetobacter subgen. Acetobacter</taxon>
    </lineage>
</organism>
<proteinExistence type="predicted"/>
<keyword evidence="2" id="KW-1185">Reference proteome</keyword>